<evidence type="ECO:0000256" key="6">
    <source>
        <dbReference type="SAM" id="MobiDB-lite"/>
    </source>
</evidence>
<gene>
    <name evidence="9" type="ORF">Prudu_007829</name>
</gene>
<comment type="subcellular location">
    <subcellularLocation>
        <location evidence="1 4 5">Nucleus</location>
    </subcellularLocation>
</comment>
<dbReference type="Pfam" id="PF08880">
    <property type="entry name" value="QLQ"/>
    <property type="match status" value="1"/>
</dbReference>
<feature type="region of interest" description="Disordered" evidence="6">
    <location>
        <begin position="534"/>
        <end position="561"/>
    </location>
</feature>
<comment type="function">
    <text evidence="5">Transcription activator.</text>
</comment>
<name>A0A4Y1R2T9_PRUDU</name>
<comment type="similarity">
    <text evidence="2 5">Belongs to the GRF family.</text>
</comment>
<feature type="region of interest" description="Disordered" evidence="6">
    <location>
        <begin position="167"/>
        <end position="196"/>
    </location>
</feature>
<feature type="compositionally biased region" description="Polar residues" evidence="6">
    <location>
        <begin position="167"/>
        <end position="186"/>
    </location>
</feature>
<dbReference type="EMBL" id="AP019298">
    <property type="protein sequence ID" value="BBG98425.1"/>
    <property type="molecule type" value="Genomic_DNA"/>
</dbReference>
<keyword evidence="5" id="KW-0805">Transcription regulation</keyword>
<feature type="short sequence motif" description="Bipartite nuclear localization signal" evidence="4">
    <location>
        <begin position="219"/>
        <end position="226"/>
    </location>
</feature>
<dbReference type="SMART" id="SM00951">
    <property type="entry name" value="QLQ"/>
    <property type="match status" value="1"/>
</dbReference>
<evidence type="ECO:0000256" key="2">
    <source>
        <dbReference type="ARBA" id="ARBA00008122"/>
    </source>
</evidence>
<dbReference type="InterPro" id="IPR031137">
    <property type="entry name" value="GRF"/>
</dbReference>
<feature type="region of interest" description="Disordered" evidence="6">
    <location>
        <begin position="39"/>
        <end position="66"/>
    </location>
</feature>
<dbReference type="GO" id="GO:0006351">
    <property type="term" value="P:DNA-templated transcription"/>
    <property type="evidence" value="ECO:0007669"/>
    <property type="project" value="UniProtKB-UniRule"/>
</dbReference>
<evidence type="ECO:0000256" key="1">
    <source>
        <dbReference type="ARBA" id="ARBA00004123"/>
    </source>
</evidence>
<protein>
    <recommendedName>
        <fullName evidence="5">Growth-regulating factor</fullName>
    </recommendedName>
</protein>
<reference evidence="9" key="1">
    <citation type="journal article" date="2019" name="Science">
        <title>Mutation of a bHLH transcription factor allowed almond domestication.</title>
        <authorList>
            <person name="Sanchez-Perez R."/>
            <person name="Pavan S."/>
            <person name="Mazzeo R."/>
            <person name="Moldovan C."/>
            <person name="Aiese Cigliano R."/>
            <person name="Del Cueto J."/>
            <person name="Ricciardi F."/>
            <person name="Lotti C."/>
            <person name="Ricciardi L."/>
            <person name="Dicenta F."/>
            <person name="Lopez-Marques R.L."/>
            <person name="Lindberg Moller B."/>
        </authorList>
    </citation>
    <scope>NUCLEOTIDE SEQUENCE</scope>
</reference>
<keyword evidence="3 4" id="KW-0539">Nucleus</keyword>
<feature type="domain" description="WRC" evidence="8">
    <location>
        <begin position="186"/>
        <end position="230"/>
    </location>
</feature>
<feature type="compositionally biased region" description="Basic and acidic residues" evidence="6">
    <location>
        <begin position="552"/>
        <end position="561"/>
    </location>
</feature>
<organism evidence="9">
    <name type="scientific">Prunus dulcis</name>
    <name type="common">Almond</name>
    <name type="synonym">Amygdalus dulcis</name>
    <dbReference type="NCBI Taxonomy" id="3755"/>
    <lineage>
        <taxon>Eukaryota</taxon>
        <taxon>Viridiplantae</taxon>
        <taxon>Streptophyta</taxon>
        <taxon>Embryophyta</taxon>
        <taxon>Tracheophyta</taxon>
        <taxon>Spermatophyta</taxon>
        <taxon>Magnoliopsida</taxon>
        <taxon>eudicotyledons</taxon>
        <taxon>Gunneridae</taxon>
        <taxon>Pentapetalae</taxon>
        <taxon>rosids</taxon>
        <taxon>fabids</taxon>
        <taxon>Rosales</taxon>
        <taxon>Rosaceae</taxon>
        <taxon>Amygdaloideae</taxon>
        <taxon>Amygdaleae</taxon>
        <taxon>Prunus</taxon>
    </lineage>
</organism>
<feature type="compositionally biased region" description="Low complexity" evidence="6">
    <location>
        <begin position="492"/>
        <end position="509"/>
    </location>
</feature>
<evidence type="ECO:0000256" key="4">
    <source>
        <dbReference type="PROSITE-ProRule" id="PRU01002"/>
    </source>
</evidence>
<evidence type="ECO:0000259" key="8">
    <source>
        <dbReference type="PROSITE" id="PS51667"/>
    </source>
</evidence>
<feature type="region of interest" description="Disordered" evidence="6">
    <location>
        <begin position="489"/>
        <end position="511"/>
    </location>
</feature>
<dbReference type="GO" id="GO:0005524">
    <property type="term" value="F:ATP binding"/>
    <property type="evidence" value="ECO:0007669"/>
    <property type="project" value="UniProtKB-UniRule"/>
</dbReference>
<sequence length="561" mass="61436">MVNKAFGVSDKETEENRDLESFALPGKKMMMMVHRDNHRRPFSSSERGEADGPTCNRPPVTENYPNNNSVYDVAVAAAAGSSSSGGPVLRGLQPFDISNRTTNTSISAHHTAFRSPGGMTTSLGFPFTNTQWKELERQAMIYKYMVASLPVPRDLLFPITRAPSGPTISQSPLSSGFNLRLSNSTDPEPGRCKRTDGKKWRCSRDVAPDQKYCERHMHRGRPRSRKHVEVHANTTTKRVRHDINQALLPCPRQLCQFLTPHPSTRMDTVKAATFDSMNSASSDREPRFGLDWTRGKEKEGRSLDWLMMKGEPVQMATSDPQWQLLMQSKTELNSKIPFFDANSSIFAQRSEDECFLNLNSYTNFNAGGEDQPDNECNMFLNPDVVSLDNPLLEETPRCFIDAWSKTVIDEDTMANSVNNKDNSSALSSGQLSPSSLTLSMGGYNSIREEMGQTQMSLGNNGNGMKPGLSTWLSPPSWVASAPGGPLAEVLKPTTSAASNPSSPITAATANGELGSPLATTVSSPSGVLQKTFASLSDSSGNSSPTLASSRAKQPEIKHWKK</sequence>
<feature type="compositionally biased region" description="Polar residues" evidence="6">
    <location>
        <begin position="534"/>
        <end position="551"/>
    </location>
</feature>
<dbReference type="AlphaFoldDB" id="A0A4Y1R2T9"/>
<dbReference type="PROSITE" id="PS51667">
    <property type="entry name" value="WRC"/>
    <property type="match status" value="1"/>
</dbReference>
<dbReference type="InterPro" id="IPR014978">
    <property type="entry name" value="Gln-Leu-Gln_QLQ"/>
</dbReference>
<evidence type="ECO:0000313" key="9">
    <source>
        <dbReference type="EMBL" id="BBG98425.1"/>
    </source>
</evidence>
<feature type="domain" description="QLQ" evidence="7">
    <location>
        <begin position="126"/>
        <end position="161"/>
    </location>
</feature>
<dbReference type="GO" id="GO:0006355">
    <property type="term" value="P:regulation of DNA-templated transcription"/>
    <property type="evidence" value="ECO:0007669"/>
    <property type="project" value="InterPro"/>
</dbReference>
<proteinExistence type="inferred from homology"/>
<dbReference type="Pfam" id="PF08879">
    <property type="entry name" value="WRC"/>
    <property type="match status" value="1"/>
</dbReference>
<keyword evidence="5" id="KW-0010">Activator</keyword>
<comment type="domain">
    <text evidence="5">The QLQ domain and WRC domain may be involved in protein-protein interaction and DNA-binding, respectively.</text>
</comment>
<evidence type="ECO:0000256" key="5">
    <source>
        <dbReference type="RuleBase" id="RU367127"/>
    </source>
</evidence>
<accession>A0A4Y1R2T9</accession>
<dbReference type="PANTHER" id="PTHR31602:SF101">
    <property type="entry name" value="GROWTH-REGULATING FACTOR 7"/>
    <property type="match status" value="1"/>
</dbReference>
<feature type="short sequence motif" description="Bipartite nuclear localization signal" evidence="4">
    <location>
        <begin position="191"/>
        <end position="201"/>
    </location>
</feature>
<evidence type="ECO:0000259" key="7">
    <source>
        <dbReference type="PROSITE" id="PS51666"/>
    </source>
</evidence>
<dbReference type="PANTHER" id="PTHR31602">
    <property type="entry name" value="GROWTH-REGULATING FACTOR 5"/>
    <property type="match status" value="1"/>
</dbReference>
<dbReference type="GO" id="GO:0099402">
    <property type="term" value="P:plant organ development"/>
    <property type="evidence" value="ECO:0007669"/>
    <property type="project" value="UniProtKB-ARBA"/>
</dbReference>
<keyword evidence="5" id="KW-0804">Transcription</keyword>
<evidence type="ECO:0000256" key="3">
    <source>
        <dbReference type="ARBA" id="ARBA00023242"/>
    </source>
</evidence>
<dbReference type="InterPro" id="IPR014977">
    <property type="entry name" value="WRC_dom"/>
</dbReference>
<dbReference type="GO" id="GO:0005634">
    <property type="term" value="C:nucleus"/>
    <property type="evidence" value="ECO:0007669"/>
    <property type="project" value="UniProtKB-SubCell"/>
</dbReference>
<dbReference type="PROSITE" id="PS51666">
    <property type="entry name" value="QLQ"/>
    <property type="match status" value="1"/>
</dbReference>